<reference evidence="1 2" key="1">
    <citation type="submission" date="2015-01" db="EMBL/GenBank/DDBJ databases">
        <title>Erwinia tracheiphila.</title>
        <authorList>
            <person name="Shapiro L.R."/>
        </authorList>
    </citation>
    <scope>NUCLEOTIDE SEQUENCE [LARGE SCALE GENOMIC DNA]</scope>
    <source>
        <strain evidence="1 2">BuffGH</strain>
    </source>
</reference>
<dbReference type="EMBL" id="JXNU01000003">
    <property type="protein sequence ID" value="KKF36068.1"/>
    <property type="molecule type" value="Genomic_DNA"/>
</dbReference>
<comment type="caution">
    <text evidence="1">The sequence shown here is derived from an EMBL/GenBank/DDBJ whole genome shotgun (WGS) entry which is preliminary data.</text>
</comment>
<dbReference type="NCBIfam" id="NF041550">
    <property type="entry name" value="CesT_sub"/>
    <property type="match status" value="1"/>
</dbReference>
<proteinExistence type="predicted"/>
<accession>A0A0M2KFT5</accession>
<dbReference type="STRING" id="65700.SY86_12590"/>
<dbReference type="Proteomes" id="UP000033924">
    <property type="component" value="Unassembled WGS sequence"/>
</dbReference>
<keyword evidence="2" id="KW-1185">Reference proteome</keyword>
<evidence type="ECO:0000313" key="2">
    <source>
        <dbReference type="Proteomes" id="UP000033924"/>
    </source>
</evidence>
<protein>
    <submittedName>
        <fullName evidence="1">Type III secretion system protein</fullName>
    </submittedName>
</protein>
<gene>
    <name evidence="1" type="ORF">SY86_12590</name>
</gene>
<organism evidence="1 2">
    <name type="scientific">Erwinia tracheiphila</name>
    <dbReference type="NCBI Taxonomy" id="65700"/>
    <lineage>
        <taxon>Bacteria</taxon>
        <taxon>Pseudomonadati</taxon>
        <taxon>Pseudomonadota</taxon>
        <taxon>Gammaproteobacteria</taxon>
        <taxon>Enterobacterales</taxon>
        <taxon>Erwiniaceae</taxon>
        <taxon>Erwinia</taxon>
    </lineage>
</organism>
<name>A0A0M2KFT5_9GAMM</name>
<dbReference type="PATRIC" id="fig|65700.7.peg.3174"/>
<evidence type="ECO:0000313" key="1">
    <source>
        <dbReference type="EMBL" id="KKF36068.1"/>
    </source>
</evidence>
<dbReference type="RefSeq" id="WP_016191025.1">
    <property type="nucleotide sequence ID" value="NZ_CP089932.1"/>
</dbReference>
<sequence>MRSTELQELAQHWLDNPGEDQQLVVDDGALWLQQRAGQLFALAGLTVNAPLNEDTLGRALQLSAPALRHFGRDAAALAFQGQSLILVLCLREHNIDAVCEQLESLLNQRDVWQTMLQQQRRKAATHGAVPLHSQALLPRGNHG</sequence>
<dbReference type="AlphaFoldDB" id="A0A0M2KFT5"/>